<dbReference type="GO" id="GO:0046872">
    <property type="term" value="F:metal ion binding"/>
    <property type="evidence" value="ECO:0007669"/>
    <property type="project" value="UniProtKB-KW"/>
</dbReference>
<reference evidence="8 9" key="2">
    <citation type="journal article" date="2014" name="Extremophiles">
        <title>Analysis of the complete genome of Fervidococcus fontis confirms the distinct phylogenetic position of the order Fervidicoccales and suggests its environmental function.</title>
        <authorList>
            <person name="Lebedinsky A.V."/>
            <person name="Mardanov A.V."/>
            <person name="Kublanov I.V."/>
            <person name="Gumerov V.M."/>
            <person name="Beletsky A.V."/>
            <person name="Perevalova A.A."/>
            <person name="Bidzhieva S.Kh."/>
            <person name="Bonch-Osmolovskaya E.A."/>
            <person name="Skryabin K.G."/>
            <person name="Ravin N.V."/>
        </authorList>
    </citation>
    <scope>NUCLEOTIDE SEQUENCE [LARGE SCALE GENOMIC DNA]</scope>
    <source>
        <strain evidence="9">DSM 19380 / VKM B-2539 / Kam940</strain>
    </source>
</reference>
<reference evidence="9" key="1">
    <citation type="submission" date="2012-03" db="EMBL/GenBank/DDBJ databases">
        <title>Fervidicoccus fontis complete genome analysis confirms its distinct phylogenetic position and predicts its environmental function.</title>
        <authorList>
            <person name="Lebedinsky A.V."/>
            <person name="Mardanov A.V."/>
            <person name="Gumerov V.M."/>
            <person name="Beletsky A.V."/>
            <person name="Kublanov I.V."/>
            <person name="Perevalova A.A."/>
            <person name="Bonch-Osmolovskaya E.A."/>
            <person name="Ravin N.V."/>
            <person name="Skryabin K.G."/>
        </authorList>
    </citation>
    <scope>NUCLEOTIDE SEQUENCE [LARGE SCALE GENOMIC DNA]</scope>
    <source>
        <strain evidence="9">DSM 19380 / VKM B-2539 / Kam940</strain>
    </source>
</reference>
<name>I0A1L0_FERFK</name>
<dbReference type="GO" id="GO:0008237">
    <property type="term" value="F:metallopeptidase activity"/>
    <property type="evidence" value="ECO:0007669"/>
    <property type="project" value="UniProtKB-KW"/>
</dbReference>
<gene>
    <name evidence="8" type="ordered locus">FFONT_0879</name>
</gene>
<dbReference type="HOGENOM" id="CLU_060744_2_2_2"/>
<keyword evidence="7" id="KW-0961">Cell wall biogenesis/degradation</keyword>
<organism evidence="8 9">
    <name type="scientific">Fervidicoccus fontis (strain DSM 19380 / JCM 18336 / VKM B-2539 / Kam940)</name>
    <dbReference type="NCBI Taxonomy" id="1163730"/>
    <lineage>
        <taxon>Archaea</taxon>
        <taxon>Thermoproteota</taxon>
        <taxon>Thermoprotei</taxon>
        <taxon>Fervidicoccales</taxon>
        <taxon>Fervidicoccaceae</taxon>
        <taxon>Fervidicoccus</taxon>
    </lineage>
</organism>
<dbReference type="GO" id="GO:0006508">
    <property type="term" value="P:proteolysis"/>
    <property type="evidence" value="ECO:0007669"/>
    <property type="project" value="UniProtKB-KW"/>
</dbReference>
<dbReference type="InParanoid" id="I0A1L0"/>
<evidence type="ECO:0000256" key="2">
    <source>
        <dbReference type="ARBA" id="ARBA00022723"/>
    </source>
</evidence>
<dbReference type="Proteomes" id="UP000007391">
    <property type="component" value="Chromosome"/>
</dbReference>
<keyword evidence="1" id="KW-0645">Protease</keyword>
<keyword evidence="3" id="KW-0378">Hydrolase</keyword>
<dbReference type="Pfam" id="PF01427">
    <property type="entry name" value="Peptidase_M15"/>
    <property type="match status" value="1"/>
</dbReference>
<evidence type="ECO:0000256" key="5">
    <source>
        <dbReference type="ARBA" id="ARBA00022997"/>
    </source>
</evidence>
<dbReference type="GO" id="GO:0071555">
    <property type="term" value="P:cell wall organization"/>
    <property type="evidence" value="ECO:0007669"/>
    <property type="project" value="UniProtKB-KW"/>
</dbReference>
<evidence type="ECO:0000256" key="1">
    <source>
        <dbReference type="ARBA" id="ARBA00022670"/>
    </source>
</evidence>
<keyword evidence="2" id="KW-0479">Metal-binding</keyword>
<evidence type="ECO:0000256" key="6">
    <source>
        <dbReference type="ARBA" id="ARBA00023049"/>
    </source>
</evidence>
<dbReference type="PANTHER" id="PTHR43126">
    <property type="entry name" value="D-ALANYL-D-ALANINE DIPEPTIDASE"/>
    <property type="match status" value="1"/>
</dbReference>
<evidence type="ECO:0000313" key="8">
    <source>
        <dbReference type="EMBL" id="AFH42867.1"/>
    </source>
</evidence>
<accession>I0A1L0</accession>
<dbReference type="KEGG" id="ffo:FFONT_0879"/>
<dbReference type="AlphaFoldDB" id="I0A1L0"/>
<keyword evidence="6" id="KW-0482">Metalloprotease</keyword>
<sequence>MVSQLKKIDTSIIERAIPIPSEEWNWNKIRSIKIIESNEPLVPLSLVPEHILCRPQYYIQGIGNSLPECYSRKGVLLRLLKASSRLPSEYKLVILDAWRPITVQQSLFDTLKERIMKENPLISEEEAIKETLKFVALPSKDPNKPSPHNTGGAIDLTIADENGLFLNMGTDYDDTTEKARTTYFEEKVRRGEKLSEEEEEALKNRRLLYNIMIDAGFTNYFDEWWHYDYGNQNWAWLSGKDNAIYGKAKVKFTWKEFD</sequence>
<dbReference type="CDD" id="cd14843">
    <property type="entry name" value="D-Ala-D-Ala_dipeptidase_like"/>
    <property type="match status" value="1"/>
</dbReference>
<keyword evidence="4" id="KW-0862">Zinc</keyword>
<keyword evidence="9" id="KW-1185">Reference proteome</keyword>
<proteinExistence type="inferred from homology"/>
<dbReference type="GO" id="GO:0016805">
    <property type="term" value="F:dipeptidase activity"/>
    <property type="evidence" value="ECO:0007669"/>
    <property type="project" value="UniProtKB-KW"/>
</dbReference>
<evidence type="ECO:0000256" key="4">
    <source>
        <dbReference type="ARBA" id="ARBA00022833"/>
    </source>
</evidence>
<evidence type="ECO:0000256" key="7">
    <source>
        <dbReference type="ARBA" id="ARBA00023316"/>
    </source>
</evidence>
<protein>
    <submittedName>
        <fullName evidence="8">Exopeptidase, family M15B</fullName>
    </submittedName>
</protein>
<evidence type="ECO:0000256" key="3">
    <source>
        <dbReference type="ARBA" id="ARBA00022801"/>
    </source>
</evidence>
<dbReference type="InterPro" id="IPR009045">
    <property type="entry name" value="Zn_M74/Hedgehog-like"/>
</dbReference>
<dbReference type="EMBL" id="CP003423">
    <property type="protein sequence ID" value="AFH42867.1"/>
    <property type="molecule type" value="Genomic_DNA"/>
</dbReference>
<dbReference type="Gene3D" id="3.30.1380.10">
    <property type="match status" value="1"/>
</dbReference>
<dbReference type="SUPFAM" id="SSF55166">
    <property type="entry name" value="Hedgehog/DD-peptidase"/>
    <property type="match status" value="1"/>
</dbReference>
<dbReference type="PANTHER" id="PTHR43126:SF2">
    <property type="entry name" value="D-ALANYL-D-ALANINE DIPEPTIDASE"/>
    <property type="match status" value="1"/>
</dbReference>
<dbReference type="HAMAP" id="MF_01924">
    <property type="entry name" value="A_A_dipeptidase"/>
    <property type="match status" value="1"/>
</dbReference>
<keyword evidence="5" id="KW-0224">Dipeptidase</keyword>
<dbReference type="InterPro" id="IPR000755">
    <property type="entry name" value="A_A_dipeptidase"/>
</dbReference>
<evidence type="ECO:0000313" key="9">
    <source>
        <dbReference type="Proteomes" id="UP000007391"/>
    </source>
</evidence>
<dbReference type="PIRSF" id="PIRSF026671">
    <property type="entry name" value="AA_dipeptidase"/>
    <property type="match status" value="1"/>
</dbReference>